<evidence type="ECO:0000313" key="2">
    <source>
        <dbReference type="Proteomes" id="UP000887116"/>
    </source>
</evidence>
<evidence type="ECO:0000313" key="1">
    <source>
        <dbReference type="EMBL" id="GFR03303.1"/>
    </source>
</evidence>
<dbReference type="EMBL" id="BMAO01005710">
    <property type="protein sequence ID" value="GFR03303.1"/>
    <property type="molecule type" value="Genomic_DNA"/>
</dbReference>
<sequence>MKFNINHIQATFDDKNKIQTIIDSQSLITPLQIMHRAATGLQLVPSNSHNHRSIKDVWHILGALRLWTLKNPERYTSRDRSSSRLDL</sequence>
<reference evidence="1" key="1">
    <citation type="submission" date="2020-07" db="EMBL/GenBank/DDBJ databases">
        <title>Multicomponent nature underlies the extraordinary mechanical properties of spider dragline silk.</title>
        <authorList>
            <person name="Kono N."/>
            <person name="Nakamura H."/>
            <person name="Mori M."/>
            <person name="Yoshida Y."/>
            <person name="Ohtoshi R."/>
            <person name="Malay A.D."/>
            <person name="Moran D.A.P."/>
            <person name="Tomita M."/>
            <person name="Numata K."/>
            <person name="Arakawa K."/>
        </authorList>
    </citation>
    <scope>NUCLEOTIDE SEQUENCE</scope>
</reference>
<accession>A0A8X6GG96</accession>
<protein>
    <submittedName>
        <fullName evidence="1">Uncharacterized protein</fullName>
    </submittedName>
</protein>
<dbReference type="AlphaFoldDB" id="A0A8X6GG96"/>
<comment type="caution">
    <text evidence="1">The sequence shown here is derived from an EMBL/GenBank/DDBJ whole genome shotgun (WGS) entry which is preliminary data.</text>
</comment>
<dbReference type="Proteomes" id="UP000887116">
    <property type="component" value="Unassembled WGS sequence"/>
</dbReference>
<proteinExistence type="predicted"/>
<organism evidence="1 2">
    <name type="scientific">Trichonephila clavata</name>
    <name type="common">Joro spider</name>
    <name type="synonym">Nephila clavata</name>
    <dbReference type="NCBI Taxonomy" id="2740835"/>
    <lineage>
        <taxon>Eukaryota</taxon>
        <taxon>Metazoa</taxon>
        <taxon>Ecdysozoa</taxon>
        <taxon>Arthropoda</taxon>
        <taxon>Chelicerata</taxon>
        <taxon>Arachnida</taxon>
        <taxon>Araneae</taxon>
        <taxon>Araneomorphae</taxon>
        <taxon>Entelegynae</taxon>
        <taxon>Araneoidea</taxon>
        <taxon>Nephilidae</taxon>
        <taxon>Trichonephila</taxon>
    </lineage>
</organism>
<gene>
    <name evidence="1" type="ORF">TNCT_428231</name>
</gene>
<keyword evidence="2" id="KW-1185">Reference proteome</keyword>
<name>A0A8X6GG96_TRICU</name>